<organism evidence="2 3">
    <name type="scientific">Gigaspora rosea</name>
    <dbReference type="NCBI Taxonomy" id="44941"/>
    <lineage>
        <taxon>Eukaryota</taxon>
        <taxon>Fungi</taxon>
        <taxon>Fungi incertae sedis</taxon>
        <taxon>Mucoromycota</taxon>
        <taxon>Glomeromycotina</taxon>
        <taxon>Glomeromycetes</taxon>
        <taxon>Diversisporales</taxon>
        <taxon>Gigasporaceae</taxon>
        <taxon>Gigaspora</taxon>
    </lineage>
</organism>
<dbReference type="OrthoDB" id="2385582at2759"/>
<name>A0A397V3K9_9GLOM</name>
<reference evidence="2 3" key="1">
    <citation type="submission" date="2018-06" db="EMBL/GenBank/DDBJ databases">
        <title>Comparative genomics reveals the genomic features of Rhizophagus irregularis, R. cerebriforme, R. diaphanum and Gigaspora rosea, and their symbiotic lifestyle signature.</title>
        <authorList>
            <person name="Morin E."/>
            <person name="San Clemente H."/>
            <person name="Chen E.C.H."/>
            <person name="De La Providencia I."/>
            <person name="Hainaut M."/>
            <person name="Kuo A."/>
            <person name="Kohler A."/>
            <person name="Murat C."/>
            <person name="Tang N."/>
            <person name="Roy S."/>
            <person name="Loubradou J."/>
            <person name="Henrissat B."/>
            <person name="Grigoriev I.V."/>
            <person name="Corradi N."/>
            <person name="Roux C."/>
            <person name="Martin F.M."/>
        </authorList>
    </citation>
    <scope>NUCLEOTIDE SEQUENCE [LARGE SCALE GENOMIC DNA]</scope>
    <source>
        <strain evidence="2 3">DAOM 194757</strain>
    </source>
</reference>
<sequence length="377" mass="42464">MSTQSASTLKAFYNDTAIENWTCNWTGQKNPKRSGAKIENLQVKKIKQFNHATQFNNSHNIMFGGHQIINTEGTSGMRLREKKKVCYIESPTVTDSSGSEYQDKPKKIKTNKETKISSSSPAGSLSSSQSSIPLQKSDLVTDSDEVEQVQMSEEDLNKFTKAFQKLENTKKWVLKSGKVVEDELYKFGIMSKLIINTPDHFVNRGETCSIASSSRKNRDRNVSSVSPMPRKIMGRRGDLIIRCMYREYGCGEAGKLYTGYNGTKILRERGLKAPKMMKDQFDDLCIHMGSKEKKVRKLETIGFIHAGLSVLLLRLDSPARYVSRISRSKMLTISSNLSEFGKGVLPAIILTWKAKKIVSNVIEIMNENDEENSFQAL</sequence>
<comment type="caution">
    <text evidence="2">The sequence shown here is derived from an EMBL/GenBank/DDBJ whole genome shotgun (WGS) entry which is preliminary data.</text>
</comment>
<feature type="compositionally biased region" description="Basic and acidic residues" evidence="1">
    <location>
        <begin position="101"/>
        <end position="115"/>
    </location>
</feature>
<evidence type="ECO:0000313" key="3">
    <source>
        <dbReference type="Proteomes" id="UP000266673"/>
    </source>
</evidence>
<feature type="compositionally biased region" description="Low complexity" evidence="1">
    <location>
        <begin position="116"/>
        <end position="137"/>
    </location>
</feature>
<protein>
    <submittedName>
        <fullName evidence="2">Uncharacterized protein</fullName>
    </submittedName>
</protein>
<gene>
    <name evidence="2" type="ORF">C2G38_2038779</name>
</gene>
<proteinExistence type="predicted"/>
<evidence type="ECO:0000313" key="2">
    <source>
        <dbReference type="EMBL" id="RIB16198.1"/>
    </source>
</evidence>
<dbReference type="AlphaFoldDB" id="A0A397V3K9"/>
<feature type="region of interest" description="Disordered" evidence="1">
    <location>
        <begin position="93"/>
        <end position="143"/>
    </location>
</feature>
<dbReference type="Proteomes" id="UP000266673">
    <property type="component" value="Unassembled WGS sequence"/>
</dbReference>
<evidence type="ECO:0000256" key="1">
    <source>
        <dbReference type="SAM" id="MobiDB-lite"/>
    </source>
</evidence>
<accession>A0A397V3K9</accession>
<keyword evidence="3" id="KW-1185">Reference proteome</keyword>
<dbReference type="EMBL" id="QKWP01000695">
    <property type="protein sequence ID" value="RIB16198.1"/>
    <property type="molecule type" value="Genomic_DNA"/>
</dbReference>